<evidence type="ECO:0000259" key="4">
    <source>
        <dbReference type="PROSITE" id="PS50011"/>
    </source>
</evidence>
<dbReference type="PROSITE" id="PS00108">
    <property type="entry name" value="PROTEIN_KINASE_ST"/>
    <property type="match status" value="1"/>
</dbReference>
<dbReference type="Pfam" id="PF00498">
    <property type="entry name" value="FHA"/>
    <property type="match status" value="1"/>
</dbReference>
<dbReference type="GO" id="GO:0005524">
    <property type="term" value="F:ATP binding"/>
    <property type="evidence" value="ECO:0007669"/>
    <property type="project" value="InterPro"/>
</dbReference>
<organism evidence="5 6">
    <name type="scientific">Chaetomidium leptoderma</name>
    <dbReference type="NCBI Taxonomy" id="669021"/>
    <lineage>
        <taxon>Eukaryota</taxon>
        <taxon>Fungi</taxon>
        <taxon>Dikarya</taxon>
        <taxon>Ascomycota</taxon>
        <taxon>Pezizomycotina</taxon>
        <taxon>Sordariomycetes</taxon>
        <taxon>Sordariomycetidae</taxon>
        <taxon>Sordariales</taxon>
        <taxon>Chaetomiaceae</taxon>
        <taxon>Chaetomidium</taxon>
    </lineage>
</organism>
<dbReference type="Gene3D" id="3.10.260.10">
    <property type="entry name" value="Transcription regulator HTH, APSES-type DNA-binding domain"/>
    <property type="match status" value="2"/>
</dbReference>
<accession>A0AAN6ZSW9</accession>
<dbReference type="InterPro" id="IPR008271">
    <property type="entry name" value="Ser/Thr_kinase_AS"/>
</dbReference>
<dbReference type="InterPro" id="IPR008984">
    <property type="entry name" value="SMAD_FHA_dom_sf"/>
</dbReference>
<dbReference type="EMBL" id="MU857129">
    <property type="protein sequence ID" value="KAK4149737.1"/>
    <property type="molecule type" value="Genomic_DNA"/>
</dbReference>
<dbReference type="SMART" id="SM00240">
    <property type="entry name" value="FHA"/>
    <property type="match status" value="1"/>
</dbReference>
<dbReference type="InterPro" id="IPR000253">
    <property type="entry name" value="FHA_dom"/>
</dbReference>
<evidence type="ECO:0000259" key="3">
    <source>
        <dbReference type="PROSITE" id="PS50006"/>
    </source>
</evidence>
<dbReference type="SUPFAM" id="SSF54616">
    <property type="entry name" value="DNA-binding domain of Mlu1-box binding protein MBP1"/>
    <property type="match status" value="2"/>
</dbReference>
<sequence>MADTDLIAWVYPVGETATKETLQHATNSITCNRRSRPPLHPPAPETRPTRGAREATEPLDSIKDDKQDLGSLPCLELRFSDGPRASAGFVFGKDPDTSDVLLPNIPGISRQHFALTFEDRCYRLVVRDLGSLLGTKVTYNKQGNHLRCKFDWIIDGLESPERTIIIAQPHDDVKFRIVVAQHNVASPAYIGNVERFLQGAAESDALFGTLRLQSAPHTEGNTAAQTPTNDPIFINRGVIARGKFGVVSRRWNVSTGEEYGCKKPAEPQYSRADWKREISVMTSVHHEHIIRLCFSTISPEPRLYLEYMAFGNLLNEFERDPFSFEECSHILRQSLSALVYLHGRREPIAHRDLKPQNILVKSRRPLYIKLADFGLAKAGNLETHCGTLLYSPPELQSDSRSRRYTVAVDIWSLGVVILQFGYGLPSPGYGGEMSWCVEIAEEANRWDPDGLIDILQGMLMIEANARDSAATCLGAVEALCGWTQAAPAGTAEANESVSWPYGPTSSQVRPETWAATTTSMGSEEADDDETIVLEPSNARRHTRSGAPSPASRLLPARTPRQSSKSDSRRNPLVSDRRHSKHRRHSRAAEHANQTARGLEACRYNTLEPPIRGAPSRDEDWDQAGLAAAQEADEVADEAYGQHGQEGAYPPKPPSGSFHTWTRDVLFDRPGLARMVIRCCSISMRTPDHWLNASEILLASDLSRSRRHRYLHELNRRGFQAQGRLPVWVPFQDGVFVCQAAGLEDELEPLLSIVALARPTREENYLILLDEPEQPDDVFGVLDTGGGKIAYKPTERYVNAAHLGKLYGITQQKMFKFYSEHPHIDKQVRRGGPRHLQGSYISYEDARILCAHFKLSCGPIEQLIELASAVNDADDADDAAAANVPAALSVADLSGAGESAEEAVYPHTSYFTEPSYTNGSYLAPANGSRLEPQNLQGRLAPSPACGGTPHDMGRGSGSDRGGFSSWPAGLESA</sequence>
<evidence type="ECO:0000313" key="6">
    <source>
        <dbReference type="Proteomes" id="UP001302745"/>
    </source>
</evidence>
<gene>
    <name evidence="5" type="ORF">C8A00DRAFT_18625</name>
</gene>
<keyword evidence="6" id="KW-1185">Reference proteome</keyword>
<dbReference type="InterPro" id="IPR011009">
    <property type="entry name" value="Kinase-like_dom_sf"/>
</dbReference>
<feature type="region of interest" description="Disordered" evidence="2">
    <location>
        <begin position="494"/>
        <end position="655"/>
    </location>
</feature>
<dbReference type="Gene3D" id="1.10.510.10">
    <property type="entry name" value="Transferase(Phosphotransferase) domain 1"/>
    <property type="match status" value="1"/>
</dbReference>
<feature type="domain" description="Protein kinase" evidence="4">
    <location>
        <begin position="233"/>
        <end position="479"/>
    </location>
</feature>
<protein>
    <submittedName>
        <fullName evidence="5">Uncharacterized protein</fullName>
    </submittedName>
</protein>
<feature type="domain" description="FHA" evidence="3">
    <location>
        <begin position="89"/>
        <end position="142"/>
    </location>
</feature>
<evidence type="ECO:0000256" key="2">
    <source>
        <dbReference type="SAM" id="MobiDB-lite"/>
    </source>
</evidence>
<dbReference type="Pfam" id="PF00069">
    <property type="entry name" value="Pkinase"/>
    <property type="match status" value="1"/>
</dbReference>
<evidence type="ECO:0000256" key="1">
    <source>
        <dbReference type="ARBA" id="ARBA00005575"/>
    </source>
</evidence>
<dbReference type="GO" id="GO:0004672">
    <property type="term" value="F:protein kinase activity"/>
    <property type="evidence" value="ECO:0007669"/>
    <property type="project" value="InterPro"/>
</dbReference>
<dbReference type="SUPFAM" id="SSF56112">
    <property type="entry name" value="Protein kinase-like (PK-like)"/>
    <property type="match status" value="1"/>
</dbReference>
<dbReference type="AlphaFoldDB" id="A0AAN6ZSW9"/>
<dbReference type="Gene3D" id="2.60.200.20">
    <property type="match status" value="1"/>
</dbReference>
<feature type="region of interest" description="Disordered" evidence="2">
    <location>
        <begin position="28"/>
        <end position="65"/>
    </location>
</feature>
<dbReference type="InterPro" id="IPR036887">
    <property type="entry name" value="HTH_APSES_sf"/>
</dbReference>
<dbReference type="PANTHER" id="PTHR24347">
    <property type="entry name" value="SERINE/THREONINE-PROTEIN KINASE"/>
    <property type="match status" value="1"/>
</dbReference>
<dbReference type="PROSITE" id="PS50011">
    <property type="entry name" value="PROTEIN_KINASE_DOM"/>
    <property type="match status" value="1"/>
</dbReference>
<feature type="compositionally biased region" description="Polar residues" evidence="2">
    <location>
        <begin position="494"/>
        <end position="521"/>
    </location>
</feature>
<reference evidence="5" key="2">
    <citation type="submission" date="2023-05" db="EMBL/GenBank/DDBJ databases">
        <authorList>
            <consortium name="Lawrence Berkeley National Laboratory"/>
            <person name="Steindorff A."/>
            <person name="Hensen N."/>
            <person name="Bonometti L."/>
            <person name="Westerberg I."/>
            <person name="Brannstrom I.O."/>
            <person name="Guillou S."/>
            <person name="Cros-Aarteil S."/>
            <person name="Calhoun S."/>
            <person name="Haridas S."/>
            <person name="Kuo A."/>
            <person name="Mondo S."/>
            <person name="Pangilinan J."/>
            <person name="Riley R."/>
            <person name="Labutti K."/>
            <person name="Andreopoulos B."/>
            <person name="Lipzen A."/>
            <person name="Chen C."/>
            <person name="Yanf M."/>
            <person name="Daum C."/>
            <person name="Ng V."/>
            <person name="Clum A."/>
            <person name="Ohm R."/>
            <person name="Martin F."/>
            <person name="Silar P."/>
            <person name="Natvig D."/>
            <person name="Lalanne C."/>
            <person name="Gautier V."/>
            <person name="Ament-Velasquez S.L."/>
            <person name="Kruys A."/>
            <person name="Hutchinson M.I."/>
            <person name="Powell A.J."/>
            <person name="Barry K."/>
            <person name="Miller A.N."/>
            <person name="Grigoriev I.V."/>
            <person name="Debuchy R."/>
            <person name="Gladieux P."/>
            <person name="Thoren M.H."/>
            <person name="Johannesson H."/>
        </authorList>
    </citation>
    <scope>NUCLEOTIDE SEQUENCE</scope>
    <source>
        <strain evidence="5">CBS 538.74</strain>
    </source>
</reference>
<dbReference type="GO" id="GO:0003677">
    <property type="term" value="F:DNA binding"/>
    <property type="evidence" value="ECO:0007669"/>
    <property type="project" value="InterPro"/>
</dbReference>
<dbReference type="SUPFAM" id="SSF49879">
    <property type="entry name" value="SMAD/FHA domain"/>
    <property type="match status" value="1"/>
</dbReference>
<dbReference type="InterPro" id="IPR000719">
    <property type="entry name" value="Prot_kinase_dom"/>
</dbReference>
<dbReference type="SMART" id="SM00220">
    <property type="entry name" value="S_TKc"/>
    <property type="match status" value="1"/>
</dbReference>
<feature type="region of interest" description="Disordered" evidence="2">
    <location>
        <begin position="921"/>
        <end position="972"/>
    </location>
</feature>
<feature type="compositionally biased region" description="Basic and acidic residues" evidence="2">
    <location>
        <begin position="47"/>
        <end position="65"/>
    </location>
</feature>
<reference evidence="5" key="1">
    <citation type="journal article" date="2023" name="Mol. Phylogenet. Evol.">
        <title>Genome-scale phylogeny and comparative genomics of the fungal order Sordariales.</title>
        <authorList>
            <person name="Hensen N."/>
            <person name="Bonometti L."/>
            <person name="Westerberg I."/>
            <person name="Brannstrom I.O."/>
            <person name="Guillou S."/>
            <person name="Cros-Aarteil S."/>
            <person name="Calhoun S."/>
            <person name="Haridas S."/>
            <person name="Kuo A."/>
            <person name="Mondo S."/>
            <person name="Pangilinan J."/>
            <person name="Riley R."/>
            <person name="LaButti K."/>
            <person name="Andreopoulos B."/>
            <person name="Lipzen A."/>
            <person name="Chen C."/>
            <person name="Yan M."/>
            <person name="Daum C."/>
            <person name="Ng V."/>
            <person name="Clum A."/>
            <person name="Steindorff A."/>
            <person name="Ohm R.A."/>
            <person name="Martin F."/>
            <person name="Silar P."/>
            <person name="Natvig D.O."/>
            <person name="Lalanne C."/>
            <person name="Gautier V."/>
            <person name="Ament-Velasquez S.L."/>
            <person name="Kruys A."/>
            <person name="Hutchinson M.I."/>
            <person name="Powell A.J."/>
            <person name="Barry K."/>
            <person name="Miller A.N."/>
            <person name="Grigoriev I.V."/>
            <person name="Debuchy R."/>
            <person name="Gladieux P."/>
            <person name="Hiltunen Thoren M."/>
            <person name="Johannesson H."/>
        </authorList>
    </citation>
    <scope>NUCLEOTIDE SEQUENCE</scope>
    <source>
        <strain evidence="5">CBS 538.74</strain>
    </source>
</reference>
<dbReference type="Proteomes" id="UP001302745">
    <property type="component" value="Unassembled WGS sequence"/>
</dbReference>
<evidence type="ECO:0000313" key="5">
    <source>
        <dbReference type="EMBL" id="KAK4149737.1"/>
    </source>
</evidence>
<dbReference type="PROSITE" id="PS50006">
    <property type="entry name" value="FHA_DOMAIN"/>
    <property type="match status" value="1"/>
</dbReference>
<dbReference type="CDD" id="cd00060">
    <property type="entry name" value="FHA"/>
    <property type="match status" value="1"/>
</dbReference>
<comment type="caution">
    <text evidence="5">The sequence shown here is derived from an EMBL/GenBank/DDBJ whole genome shotgun (WGS) entry which is preliminary data.</text>
</comment>
<proteinExistence type="inferred from homology"/>
<comment type="similarity">
    <text evidence="1">Belongs to the protein kinase superfamily. CAMK Ser/Thr protein kinase family. CHEK2 subfamily.</text>
</comment>
<name>A0AAN6ZSW9_9PEZI</name>